<comment type="subcellular location">
    <subcellularLocation>
        <location evidence="1">Cell membrane</location>
        <topology evidence="1">Multi-pass membrane protein</topology>
    </subcellularLocation>
</comment>
<feature type="transmembrane region" description="Helical" evidence="7">
    <location>
        <begin position="230"/>
        <end position="248"/>
    </location>
</feature>
<feature type="transmembrane region" description="Helical" evidence="7">
    <location>
        <begin position="260"/>
        <end position="282"/>
    </location>
</feature>
<dbReference type="InterPro" id="IPR050171">
    <property type="entry name" value="MFS_Transporters"/>
</dbReference>
<dbReference type="EMBL" id="WEHX01000142">
    <property type="protein sequence ID" value="KAB7652737.1"/>
    <property type="molecule type" value="Genomic_DNA"/>
</dbReference>
<comment type="caution">
    <text evidence="9">The sequence shown here is derived from an EMBL/GenBank/DDBJ whole genome shotgun (WGS) entry which is preliminary data.</text>
</comment>
<feature type="transmembrane region" description="Helical" evidence="7">
    <location>
        <begin position="20"/>
        <end position="38"/>
    </location>
</feature>
<dbReference type="InterPro" id="IPR036259">
    <property type="entry name" value="MFS_trans_sf"/>
</dbReference>
<reference evidence="9 10" key="1">
    <citation type="submission" date="2019-10" db="EMBL/GenBank/DDBJ databases">
        <title>Genome diversity of Sutterella seckii.</title>
        <authorList>
            <person name="Chaplin A.V."/>
            <person name="Sokolova S.R."/>
            <person name="Mosin K.A."/>
            <person name="Ivanova E.L."/>
            <person name="Kochetkova T.O."/>
            <person name="Goltsov A.Y."/>
            <person name="Trofimov D.Y."/>
            <person name="Efimov B.A."/>
        </authorList>
    </citation>
    <scope>NUCLEOTIDE SEQUENCE [LARGE SCALE GENOMIC DNA]</scope>
    <source>
        <strain evidence="9 10">ASD393</strain>
    </source>
</reference>
<sequence length="381" mass="40482">MRFTATLDALSRGAGPFETGAMLACISLFPAFFAVKVGRWLDSAGPRAPIHAALFAAAESGLAALFLPNALFGIFSLFIACLLTGLAFMLMNTVTQRLTGDVCRPGDRQTAFTALSLVTASSNLATPVAAGYVIEHFSFSAFYIWCLIAPVILATILSLPFMRGLLVKRDRMRAKKTEGEKSTGSSLDFFRDPPMRAVLLASVVISVAWEVGNLLIPVYANEAGLAPSEIGWVLGSFACATFVVRLLMPMLLKVLEEWHLIAMTLLVSAVAFALFPFFHTLFPLMCAAFLLGLGLGASLPNMMSLVYRFAPGNRIGEAIGFRLMLINSGKSAFPVIAGAIGSVIGAGASLFGLAVFTGGGFLFAVYSAGAVFSRMKELDGE</sequence>
<keyword evidence="3" id="KW-1003">Cell membrane</keyword>
<keyword evidence="4 7" id="KW-0812">Transmembrane</keyword>
<dbReference type="RefSeq" id="WP_152159182.1">
    <property type="nucleotide sequence ID" value="NZ_WEHX01000142.1"/>
</dbReference>
<dbReference type="GO" id="GO:0022857">
    <property type="term" value="F:transmembrane transporter activity"/>
    <property type="evidence" value="ECO:0007669"/>
    <property type="project" value="InterPro"/>
</dbReference>
<feature type="domain" description="Major facilitator superfamily (MFS) profile" evidence="8">
    <location>
        <begin position="194"/>
        <end position="381"/>
    </location>
</feature>
<feature type="transmembrane region" description="Helical" evidence="7">
    <location>
        <begin position="350"/>
        <end position="372"/>
    </location>
</feature>
<dbReference type="PROSITE" id="PS50850">
    <property type="entry name" value="MFS"/>
    <property type="match status" value="1"/>
</dbReference>
<accession>A0A6I1EU95</accession>
<evidence type="ECO:0000313" key="10">
    <source>
        <dbReference type="Proteomes" id="UP000430564"/>
    </source>
</evidence>
<dbReference type="InterPro" id="IPR011701">
    <property type="entry name" value="MFS"/>
</dbReference>
<evidence type="ECO:0000256" key="1">
    <source>
        <dbReference type="ARBA" id="ARBA00004651"/>
    </source>
</evidence>
<dbReference type="GO" id="GO:0005886">
    <property type="term" value="C:plasma membrane"/>
    <property type="evidence" value="ECO:0007669"/>
    <property type="project" value="UniProtKB-SubCell"/>
</dbReference>
<dbReference type="SUPFAM" id="SSF103473">
    <property type="entry name" value="MFS general substrate transporter"/>
    <property type="match status" value="1"/>
</dbReference>
<evidence type="ECO:0000256" key="6">
    <source>
        <dbReference type="ARBA" id="ARBA00023136"/>
    </source>
</evidence>
<dbReference type="Gene3D" id="1.20.1250.20">
    <property type="entry name" value="MFS general substrate transporter like domains"/>
    <property type="match status" value="1"/>
</dbReference>
<feature type="transmembrane region" description="Helical" evidence="7">
    <location>
        <begin position="112"/>
        <end position="134"/>
    </location>
</feature>
<protein>
    <submittedName>
        <fullName evidence="9">MFS transporter</fullName>
    </submittedName>
</protein>
<evidence type="ECO:0000256" key="5">
    <source>
        <dbReference type="ARBA" id="ARBA00022989"/>
    </source>
</evidence>
<dbReference type="Pfam" id="PF07690">
    <property type="entry name" value="MFS_1"/>
    <property type="match status" value="1"/>
</dbReference>
<evidence type="ECO:0000313" key="9">
    <source>
        <dbReference type="EMBL" id="KAB7652737.1"/>
    </source>
</evidence>
<evidence type="ECO:0000256" key="4">
    <source>
        <dbReference type="ARBA" id="ARBA00022692"/>
    </source>
</evidence>
<evidence type="ECO:0000256" key="7">
    <source>
        <dbReference type="SAM" id="Phobius"/>
    </source>
</evidence>
<evidence type="ECO:0000259" key="8">
    <source>
        <dbReference type="PROSITE" id="PS50850"/>
    </source>
</evidence>
<evidence type="ECO:0000256" key="2">
    <source>
        <dbReference type="ARBA" id="ARBA00022448"/>
    </source>
</evidence>
<dbReference type="PANTHER" id="PTHR23517">
    <property type="entry name" value="RESISTANCE PROTEIN MDTM, PUTATIVE-RELATED-RELATED"/>
    <property type="match status" value="1"/>
</dbReference>
<keyword evidence="2" id="KW-0813">Transport</keyword>
<evidence type="ECO:0000256" key="3">
    <source>
        <dbReference type="ARBA" id="ARBA00022475"/>
    </source>
</evidence>
<dbReference type="OrthoDB" id="4822895at2"/>
<organism evidence="9 10">
    <name type="scientific">Sutterella seckii</name>
    <dbReference type="NCBI Taxonomy" id="1944635"/>
    <lineage>
        <taxon>Bacteria</taxon>
        <taxon>Pseudomonadati</taxon>
        <taxon>Pseudomonadota</taxon>
        <taxon>Betaproteobacteria</taxon>
        <taxon>Burkholderiales</taxon>
        <taxon>Sutterellaceae</taxon>
        <taxon>Sutterella</taxon>
    </lineage>
</organism>
<gene>
    <name evidence="9" type="ORF">GBM95_11240</name>
</gene>
<name>A0A6I1EU95_9BURK</name>
<feature type="transmembrane region" description="Helical" evidence="7">
    <location>
        <begin position="140"/>
        <end position="166"/>
    </location>
</feature>
<keyword evidence="5 7" id="KW-1133">Transmembrane helix</keyword>
<dbReference type="AlphaFoldDB" id="A0A6I1EU95"/>
<feature type="transmembrane region" description="Helical" evidence="7">
    <location>
        <begin position="73"/>
        <end position="91"/>
    </location>
</feature>
<keyword evidence="6 7" id="KW-0472">Membrane</keyword>
<dbReference type="PANTHER" id="PTHR23517:SF3">
    <property type="entry name" value="INTEGRAL MEMBRANE TRANSPORT PROTEIN"/>
    <property type="match status" value="1"/>
</dbReference>
<proteinExistence type="predicted"/>
<dbReference type="InterPro" id="IPR020846">
    <property type="entry name" value="MFS_dom"/>
</dbReference>
<dbReference type="Proteomes" id="UP000430564">
    <property type="component" value="Unassembled WGS sequence"/>
</dbReference>
<feature type="transmembrane region" description="Helical" evidence="7">
    <location>
        <begin position="197"/>
        <end position="218"/>
    </location>
</feature>
<feature type="transmembrane region" description="Helical" evidence="7">
    <location>
        <begin position="288"/>
        <end position="307"/>
    </location>
</feature>
<feature type="transmembrane region" description="Helical" evidence="7">
    <location>
        <begin position="319"/>
        <end position="344"/>
    </location>
</feature>